<name>A0A1I4REJ7_9HYPH</name>
<gene>
    <name evidence="1" type="ORF">SAMN05192568_103517</name>
</gene>
<dbReference type="Proteomes" id="UP000199048">
    <property type="component" value="Unassembled WGS sequence"/>
</dbReference>
<dbReference type="AlphaFoldDB" id="A0A1I4REJ7"/>
<evidence type="ECO:0008006" key="3">
    <source>
        <dbReference type="Google" id="ProtNLM"/>
    </source>
</evidence>
<keyword evidence="2" id="KW-1185">Reference proteome</keyword>
<evidence type="ECO:0000313" key="1">
    <source>
        <dbReference type="EMBL" id="SFM50466.1"/>
    </source>
</evidence>
<dbReference type="RefSeq" id="WP_092044938.1">
    <property type="nucleotide sequence ID" value="NZ_FOTK01000035.1"/>
</dbReference>
<dbReference type="OrthoDB" id="7889158at2"/>
<dbReference type="STRING" id="582667.SAMN05192568_103517"/>
<protein>
    <recommendedName>
        <fullName evidence="3">Addiction module component</fullName>
    </recommendedName>
</protein>
<accession>A0A1I4REJ7</accession>
<reference evidence="2" key="1">
    <citation type="submission" date="2016-10" db="EMBL/GenBank/DDBJ databases">
        <authorList>
            <person name="Varghese N."/>
            <person name="Submissions S."/>
        </authorList>
    </citation>
    <scope>NUCLEOTIDE SEQUENCE [LARGE SCALE GENOMIC DNA]</scope>
    <source>
        <strain evidence="2">BL36</strain>
    </source>
</reference>
<evidence type="ECO:0000313" key="2">
    <source>
        <dbReference type="Proteomes" id="UP000199048"/>
    </source>
</evidence>
<organism evidence="1 2">
    <name type="scientific">Methylobacterium pseudosasicola</name>
    <dbReference type="NCBI Taxonomy" id="582667"/>
    <lineage>
        <taxon>Bacteria</taxon>
        <taxon>Pseudomonadati</taxon>
        <taxon>Pseudomonadota</taxon>
        <taxon>Alphaproteobacteria</taxon>
        <taxon>Hyphomicrobiales</taxon>
        <taxon>Methylobacteriaceae</taxon>
        <taxon>Methylobacterium</taxon>
    </lineage>
</organism>
<sequence length="75" mass="8314">MTDLLDKAVAKARDLAPEMQDEIARVMLAILGEETPVYHFTPEEEAEQDAADAEEARGEYATDAEVRAIWAKHGL</sequence>
<dbReference type="EMBL" id="FOTK01000035">
    <property type="protein sequence ID" value="SFM50466.1"/>
    <property type="molecule type" value="Genomic_DNA"/>
</dbReference>
<proteinExistence type="predicted"/>